<evidence type="ECO:0000313" key="1">
    <source>
        <dbReference type="EMBL" id="CAG8698210.1"/>
    </source>
</evidence>
<dbReference type="Proteomes" id="UP000789570">
    <property type="component" value="Unassembled WGS sequence"/>
</dbReference>
<evidence type="ECO:0000313" key="2">
    <source>
        <dbReference type="Proteomes" id="UP000789570"/>
    </source>
</evidence>
<organism evidence="1 2">
    <name type="scientific">Funneliformis caledonium</name>
    <dbReference type="NCBI Taxonomy" id="1117310"/>
    <lineage>
        <taxon>Eukaryota</taxon>
        <taxon>Fungi</taxon>
        <taxon>Fungi incertae sedis</taxon>
        <taxon>Mucoromycota</taxon>
        <taxon>Glomeromycotina</taxon>
        <taxon>Glomeromycetes</taxon>
        <taxon>Glomerales</taxon>
        <taxon>Glomeraceae</taxon>
        <taxon>Funneliformis</taxon>
    </lineage>
</organism>
<keyword evidence="2" id="KW-1185">Reference proteome</keyword>
<accession>A0A9N9N324</accession>
<sequence length="81" mass="9402">MLSHNECFKEVKWKNVLLLYGVISKTLKDIKLLQPNVENEQDEETSTISAALEQSFNQNRQNNKETQKTTNDFTYLNALLP</sequence>
<name>A0A9N9N324_9GLOM</name>
<gene>
    <name evidence="1" type="ORF">FCALED_LOCUS13341</name>
</gene>
<dbReference type="AlphaFoldDB" id="A0A9N9N324"/>
<comment type="caution">
    <text evidence="1">The sequence shown here is derived from an EMBL/GenBank/DDBJ whole genome shotgun (WGS) entry which is preliminary data.</text>
</comment>
<dbReference type="EMBL" id="CAJVPQ010007574">
    <property type="protein sequence ID" value="CAG8698210.1"/>
    <property type="molecule type" value="Genomic_DNA"/>
</dbReference>
<proteinExistence type="predicted"/>
<protein>
    <submittedName>
        <fullName evidence="1">11216_t:CDS:1</fullName>
    </submittedName>
</protein>
<reference evidence="1" key="1">
    <citation type="submission" date="2021-06" db="EMBL/GenBank/DDBJ databases">
        <authorList>
            <person name="Kallberg Y."/>
            <person name="Tangrot J."/>
            <person name="Rosling A."/>
        </authorList>
    </citation>
    <scope>NUCLEOTIDE SEQUENCE</scope>
    <source>
        <strain evidence="1">UK204</strain>
    </source>
</reference>